<dbReference type="GO" id="GO:0046933">
    <property type="term" value="F:proton-transporting ATP synthase activity, rotational mechanism"/>
    <property type="evidence" value="ECO:0007669"/>
    <property type="project" value="UniProtKB-UniRule"/>
</dbReference>
<dbReference type="InterPro" id="IPR002146">
    <property type="entry name" value="ATP_synth_b/b'su_bac/chlpt"/>
</dbReference>
<evidence type="ECO:0000256" key="9">
    <source>
        <dbReference type="ARBA" id="ARBA00023136"/>
    </source>
</evidence>
<evidence type="ECO:0000256" key="5">
    <source>
        <dbReference type="ARBA" id="ARBA00022692"/>
    </source>
</evidence>
<comment type="function">
    <text evidence="13">Component of the F(0) channel, it forms part of the peripheral stalk, linking F(1) to F(0).</text>
</comment>
<comment type="subcellular location">
    <subcellularLocation>
        <location evidence="13">Cell membrane</location>
        <topology evidence="13">Single-pass membrane protein</topology>
    </subcellularLocation>
    <subcellularLocation>
        <location evidence="12">Endomembrane system</location>
        <topology evidence="12">Single-pass membrane protein</topology>
    </subcellularLocation>
</comment>
<dbReference type="PANTHER" id="PTHR33445:SF1">
    <property type="entry name" value="ATP SYNTHASE SUBUNIT B"/>
    <property type="match status" value="1"/>
</dbReference>
<protein>
    <recommendedName>
        <fullName evidence="13">ATP synthase subunit b</fullName>
    </recommendedName>
    <alternativeName>
        <fullName evidence="13">ATP synthase F(0) sector subunit b</fullName>
    </alternativeName>
    <alternativeName>
        <fullName evidence="13">ATPase subunit I</fullName>
    </alternativeName>
    <alternativeName>
        <fullName evidence="13">F-type ATPase subunit b</fullName>
        <shortName evidence="13">F-ATPase subunit b</shortName>
    </alternativeName>
</protein>
<evidence type="ECO:0000256" key="11">
    <source>
        <dbReference type="ARBA" id="ARBA00025198"/>
    </source>
</evidence>
<dbReference type="GO" id="GO:0012505">
    <property type="term" value="C:endomembrane system"/>
    <property type="evidence" value="ECO:0007669"/>
    <property type="project" value="UniProtKB-SubCell"/>
</dbReference>
<dbReference type="InterPro" id="IPR050059">
    <property type="entry name" value="ATP_synthase_B_chain"/>
</dbReference>
<keyword evidence="10 13" id="KW-0066">ATP synthesis</keyword>
<keyword evidence="3 13" id="KW-1003">Cell membrane</keyword>
<dbReference type="CDD" id="cd06503">
    <property type="entry name" value="ATP-synt_Fo_b"/>
    <property type="match status" value="1"/>
</dbReference>
<comment type="caution">
    <text evidence="16">The sequence shown here is derived from an EMBL/GenBank/DDBJ whole genome shotgun (WGS) entry which is preliminary data.</text>
</comment>
<dbReference type="RefSeq" id="WP_263072510.1">
    <property type="nucleotide sequence ID" value="NZ_JAOUSF010000002.1"/>
</dbReference>
<evidence type="ECO:0000256" key="13">
    <source>
        <dbReference type="HAMAP-Rule" id="MF_01398"/>
    </source>
</evidence>
<comment type="function">
    <text evidence="11 13">F(1)F(0) ATP synthase produces ATP from ADP in the presence of a proton or sodium gradient. F-type ATPases consist of two structural domains, F(1) containing the extramembraneous catalytic core and F(0) containing the membrane proton channel, linked together by a central stalk and a peripheral stalk. During catalysis, ATP synthesis in the catalytic domain of F(1) is coupled via a rotary mechanism of the central stalk subunits to proton translocation.</text>
</comment>
<dbReference type="NCBIfam" id="TIGR01144">
    <property type="entry name" value="ATP_synt_b"/>
    <property type="match status" value="1"/>
</dbReference>
<keyword evidence="5 13" id="KW-0812">Transmembrane</keyword>
<comment type="similarity">
    <text evidence="1 13 14">Belongs to the ATPase B chain family.</text>
</comment>
<gene>
    <name evidence="13 16" type="primary">atpF</name>
    <name evidence="16" type="ORF">OEV98_07000</name>
</gene>
<evidence type="ECO:0000256" key="3">
    <source>
        <dbReference type="ARBA" id="ARBA00022475"/>
    </source>
</evidence>
<evidence type="ECO:0000256" key="14">
    <source>
        <dbReference type="RuleBase" id="RU003848"/>
    </source>
</evidence>
<dbReference type="EMBL" id="JAOUSF010000002">
    <property type="protein sequence ID" value="MCU9613300.1"/>
    <property type="molecule type" value="Genomic_DNA"/>
</dbReference>
<accession>A0AAE3LM85</accession>
<keyword evidence="8 13" id="KW-0406">Ion transport</keyword>
<evidence type="ECO:0000256" key="7">
    <source>
        <dbReference type="ARBA" id="ARBA00022989"/>
    </source>
</evidence>
<evidence type="ECO:0000256" key="12">
    <source>
        <dbReference type="ARBA" id="ARBA00037847"/>
    </source>
</evidence>
<feature type="transmembrane region" description="Helical" evidence="13">
    <location>
        <begin position="20"/>
        <end position="37"/>
    </location>
</feature>
<keyword evidence="6 13" id="KW-0375">Hydrogen ion transport</keyword>
<keyword evidence="9 13" id="KW-0472">Membrane</keyword>
<dbReference type="GO" id="GO:0045259">
    <property type="term" value="C:proton-transporting ATP synthase complex"/>
    <property type="evidence" value="ECO:0007669"/>
    <property type="project" value="UniProtKB-KW"/>
</dbReference>
<evidence type="ECO:0000256" key="10">
    <source>
        <dbReference type="ARBA" id="ARBA00023310"/>
    </source>
</evidence>
<dbReference type="InterPro" id="IPR005864">
    <property type="entry name" value="ATP_synth_F0_bsu_bac"/>
</dbReference>
<name>A0AAE3LM85_9BACI</name>
<dbReference type="Pfam" id="PF00430">
    <property type="entry name" value="ATP-synt_B"/>
    <property type="match status" value="1"/>
</dbReference>
<evidence type="ECO:0000256" key="6">
    <source>
        <dbReference type="ARBA" id="ARBA00022781"/>
    </source>
</evidence>
<keyword evidence="15" id="KW-0175">Coiled coil</keyword>
<dbReference type="AlphaFoldDB" id="A0AAE3LM85"/>
<evidence type="ECO:0000256" key="8">
    <source>
        <dbReference type="ARBA" id="ARBA00023065"/>
    </source>
</evidence>
<dbReference type="Proteomes" id="UP001209318">
    <property type="component" value="Unassembled WGS sequence"/>
</dbReference>
<feature type="coiled-coil region" evidence="15">
    <location>
        <begin position="51"/>
        <end position="133"/>
    </location>
</feature>
<organism evidence="16 17">
    <name type="scientific">Perspicuibacillus lycopersici</name>
    <dbReference type="NCBI Taxonomy" id="1325689"/>
    <lineage>
        <taxon>Bacteria</taxon>
        <taxon>Bacillati</taxon>
        <taxon>Bacillota</taxon>
        <taxon>Bacilli</taxon>
        <taxon>Bacillales</taxon>
        <taxon>Bacillaceae</taxon>
        <taxon>Perspicuibacillus</taxon>
    </lineage>
</organism>
<dbReference type="InterPro" id="IPR028987">
    <property type="entry name" value="ATP_synth_B-like_membr_sf"/>
</dbReference>
<reference evidence="16" key="1">
    <citation type="submission" date="2022-10" db="EMBL/GenBank/DDBJ databases">
        <title>Description of Fervidibacillus gen. nov. in the family Fervidibacillaceae fam. nov. with two species, Fervidibacillus albus sp. nov., and Fervidibacillus halotolerans sp. nov., isolated from tidal flat sediments.</title>
        <authorList>
            <person name="Kwon K.K."/>
            <person name="Yang S.-H."/>
        </authorList>
    </citation>
    <scope>NUCLEOTIDE SEQUENCE</scope>
    <source>
        <strain evidence="16">JCM 19140</strain>
    </source>
</reference>
<evidence type="ECO:0000313" key="16">
    <source>
        <dbReference type="EMBL" id="MCU9613300.1"/>
    </source>
</evidence>
<evidence type="ECO:0000256" key="1">
    <source>
        <dbReference type="ARBA" id="ARBA00005513"/>
    </source>
</evidence>
<proteinExistence type="inferred from homology"/>
<dbReference type="SUPFAM" id="SSF81573">
    <property type="entry name" value="F1F0 ATP synthase subunit B, membrane domain"/>
    <property type="match status" value="1"/>
</dbReference>
<dbReference type="Gene3D" id="1.20.5.620">
    <property type="entry name" value="F1F0 ATP synthase subunit B, membrane domain"/>
    <property type="match status" value="1"/>
</dbReference>
<sequence>MLTNELVLGSSGFAPLDSIYQLVAFLVLMLLLKKFAWAPLVKMMKEREDYVANEIDSAEKAKQEATELLQQHQQMMKEARLETQALIESAKKQGELQREEIIQTARSEAERLKESARLEIQQEKENAVATLKEQVASLSVLIASKVIEKELNEKDQEALIQEYIKKAGEER</sequence>
<evidence type="ECO:0000313" key="17">
    <source>
        <dbReference type="Proteomes" id="UP001209318"/>
    </source>
</evidence>
<dbReference type="HAMAP" id="MF_01398">
    <property type="entry name" value="ATP_synth_b_bprime"/>
    <property type="match status" value="1"/>
</dbReference>
<dbReference type="GO" id="GO:0046961">
    <property type="term" value="F:proton-transporting ATPase activity, rotational mechanism"/>
    <property type="evidence" value="ECO:0007669"/>
    <property type="project" value="TreeGrafter"/>
</dbReference>
<keyword evidence="2 13" id="KW-0813">Transport</keyword>
<keyword evidence="7 13" id="KW-1133">Transmembrane helix</keyword>
<evidence type="ECO:0000256" key="15">
    <source>
        <dbReference type="SAM" id="Coils"/>
    </source>
</evidence>
<keyword evidence="4 13" id="KW-0138">CF(0)</keyword>
<comment type="subunit">
    <text evidence="13">F-type ATPases have 2 components, F(1) - the catalytic core - and F(0) - the membrane proton channel. F(1) has five subunits: alpha(3), beta(3), gamma(1), delta(1), epsilon(1). F(0) has three main subunits: a(1), b(2) and c(10-14). The alpha and beta chains form an alternating ring which encloses part of the gamma chain. F(1) is attached to F(0) by a central stalk formed by the gamma and epsilon chains, while a peripheral stalk is formed by the delta and b chains.</text>
</comment>
<evidence type="ECO:0000256" key="2">
    <source>
        <dbReference type="ARBA" id="ARBA00022448"/>
    </source>
</evidence>
<keyword evidence="17" id="KW-1185">Reference proteome</keyword>
<dbReference type="PANTHER" id="PTHR33445">
    <property type="entry name" value="ATP SYNTHASE SUBUNIT B', CHLOROPLASTIC"/>
    <property type="match status" value="1"/>
</dbReference>
<dbReference type="GO" id="GO:0005886">
    <property type="term" value="C:plasma membrane"/>
    <property type="evidence" value="ECO:0007669"/>
    <property type="project" value="UniProtKB-SubCell"/>
</dbReference>
<evidence type="ECO:0000256" key="4">
    <source>
        <dbReference type="ARBA" id="ARBA00022547"/>
    </source>
</evidence>